<organism evidence="3">
    <name type="scientific">Jonesiaceae bacterium BS-20</name>
    <dbReference type="NCBI Taxonomy" id="3120821"/>
    <lineage>
        <taxon>Bacteria</taxon>
        <taxon>Bacillati</taxon>
        <taxon>Actinomycetota</taxon>
        <taxon>Actinomycetes</taxon>
        <taxon>Micrococcales</taxon>
        <taxon>Jonesiaceae</taxon>
    </lineage>
</organism>
<accession>A0AAU7E1D5</accession>
<feature type="chain" id="PRO_5043470376" description="DUF3828 domain-containing protein" evidence="2">
    <location>
        <begin position="28"/>
        <end position="231"/>
    </location>
</feature>
<reference evidence="3" key="1">
    <citation type="submission" date="2024-02" db="EMBL/GenBank/DDBJ databases">
        <title>Tomenella chthoni gen. nov. sp. nov., a member of the family Jonesiaceae isolated from bat guano.</title>
        <authorList>
            <person name="Miller S.L."/>
            <person name="King J."/>
            <person name="Sankaranarayanan K."/>
            <person name="Lawson P.A."/>
        </authorList>
    </citation>
    <scope>NUCLEOTIDE SEQUENCE</scope>
    <source>
        <strain evidence="3">BS-20</strain>
    </source>
</reference>
<evidence type="ECO:0000313" key="3">
    <source>
        <dbReference type="EMBL" id="XBH22981.1"/>
    </source>
</evidence>
<sequence length="231" mass="24799">MIERKRRQSWRYVAPVIAGLLVLSAGCSPEQSSVTGPGAEVEMDELVSPDAADPSTDTDAAGSDGLEPGATPDTEAPEDDPTYQDPALDHYELGPGGPENRESVWQYAEGSDSQDNHAHPDSDAAEAAAGEAALNTAVQFAQEWSNTERPFDQWAKAIEPLMAADLFALINFESAMIKADFGEPKGQIVASGPTAHVAWVRFGGYENDLEITLMLADDAKSWEVSKFTQLD</sequence>
<feature type="signal peptide" evidence="2">
    <location>
        <begin position="1"/>
        <end position="27"/>
    </location>
</feature>
<dbReference type="PROSITE" id="PS51257">
    <property type="entry name" value="PROKAR_LIPOPROTEIN"/>
    <property type="match status" value="1"/>
</dbReference>
<name>A0AAU7E1D5_9MICO</name>
<feature type="compositionally biased region" description="Low complexity" evidence="1">
    <location>
        <begin position="48"/>
        <end position="61"/>
    </location>
</feature>
<evidence type="ECO:0000256" key="1">
    <source>
        <dbReference type="SAM" id="MobiDB-lite"/>
    </source>
</evidence>
<feature type="region of interest" description="Disordered" evidence="1">
    <location>
        <begin position="27"/>
        <end position="129"/>
    </location>
</feature>
<protein>
    <recommendedName>
        <fullName evidence="4">DUF3828 domain-containing protein</fullName>
    </recommendedName>
</protein>
<gene>
    <name evidence="3" type="ORF">V5R04_07160</name>
</gene>
<dbReference type="EMBL" id="CP146203">
    <property type="protein sequence ID" value="XBH22981.1"/>
    <property type="molecule type" value="Genomic_DNA"/>
</dbReference>
<evidence type="ECO:0008006" key="4">
    <source>
        <dbReference type="Google" id="ProtNLM"/>
    </source>
</evidence>
<evidence type="ECO:0000256" key="2">
    <source>
        <dbReference type="SAM" id="SignalP"/>
    </source>
</evidence>
<dbReference type="AlphaFoldDB" id="A0AAU7E1D5"/>
<keyword evidence="2" id="KW-0732">Signal</keyword>
<proteinExistence type="predicted"/>